<keyword evidence="4" id="KW-0028">Amino-acid biosynthesis</keyword>
<dbReference type="Gene3D" id="3.40.50.1000">
    <property type="entry name" value="HAD superfamily/HAD-like"/>
    <property type="match status" value="1"/>
</dbReference>
<keyword evidence="7" id="KW-0460">Magnesium</keyword>
<evidence type="ECO:0000256" key="5">
    <source>
        <dbReference type="ARBA" id="ARBA00022723"/>
    </source>
</evidence>
<comment type="cofactor">
    <cofactor evidence="1">
        <name>Mg(2+)</name>
        <dbReference type="ChEBI" id="CHEBI:18420"/>
    </cofactor>
</comment>
<evidence type="ECO:0000313" key="12">
    <source>
        <dbReference type="Proteomes" id="UP000034581"/>
    </source>
</evidence>
<keyword evidence="6 11" id="KW-0378">Hydrolase</keyword>
<dbReference type="GO" id="GO:0036424">
    <property type="term" value="F:L-phosphoserine phosphatase activity"/>
    <property type="evidence" value="ECO:0007669"/>
    <property type="project" value="TreeGrafter"/>
</dbReference>
<keyword evidence="5" id="KW-0479">Metal-binding</keyword>
<comment type="caution">
    <text evidence="11">The sequence shown here is derived from an EMBL/GenBank/DDBJ whole genome shotgun (WGS) entry which is preliminary data.</text>
</comment>
<comment type="catalytic activity">
    <reaction evidence="9">
        <text>O-phospho-L-serine + H2O = L-serine + phosphate</text>
        <dbReference type="Rhea" id="RHEA:21208"/>
        <dbReference type="ChEBI" id="CHEBI:15377"/>
        <dbReference type="ChEBI" id="CHEBI:33384"/>
        <dbReference type="ChEBI" id="CHEBI:43474"/>
        <dbReference type="ChEBI" id="CHEBI:57524"/>
        <dbReference type="EC" id="3.1.3.3"/>
    </reaction>
</comment>
<dbReference type="InterPro" id="IPR023214">
    <property type="entry name" value="HAD_sf"/>
</dbReference>
<comment type="pathway">
    <text evidence="2">Amino-acid biosynthesis; L-serine biosynthesis; L-serine from 3-phospho-D-glycerate: step 3/3.</text>
</comment>
<accession>A0A0G0EST3</accession>
<dbReference type="InterPro" id="IPR036412">
    <property type="entry name" value="HAD-like_sf"/>
</dbReference>
<keyword evidence="8" id="KW-0718">Serine biosynthesis</keyword>
<dbReference type="EC" id="3.1.3.3" evidence="3"/>
<evidence type="ECO:0000256" key="1">
    <source>
        <dbReference type="ARBA" id="ARBA00001946"/>
    </source>
</evidence>
<dbReference type="Gene3D" id="1.10.150.210">
    <property type="entry name" value="Phosphoserine phosphatase, domain 2"/>
    <property type="match status" value="1"/>
</dbReference>
<name>A0A0G0EST3_UNCC3</name>
<dbReference type="AlphaFoldDB" id="A0A0G0EST3"/>
<reference evidence="11 12" key="1">
    <citation type="journal article" date="2015" name="Nature">
        <title>rRNA introns, odd ribosomes, and small enigmatic genomes across a large radiation of phyla.</title>
        <authorList>
            <person name="Brown C.T."/>
            <person name="Hug L.A."/>
            <person name="Thomas B.C."/>
            <person name="Sharon I."/>
            <person name="Castelle C.J."/>
            <person name="Singh A."/>
            <person name="Wilkins M.J."/>
            <person name="Williams K.H."/>
            <person name="Banfield J.F."/>
        </authorList>
    </citation>
    <scope>NUCLEOTIDE SEQUENCE [LARGE SCALE GENOMIC DNA]</scope>
</reference>
<organism evidence="11 12">
    <name type="scientific">candidate division CPR3 bacterium GW2011_GWF2_35_18</name>
    <dbReference type="NCBI Taxonomy" id="1618350"/>
    <lineage>
        <taxon>Bacteria</taxon>
        <taxon>Bacteria division CPR3</taxon>
    </lineage>
</organism>
<protein>
    <recommendedName>
        <fullName evidence="3">phosphoserine phosphatase</fullName>
        <ecNumber evidence="3">3.1.3.3</ecNumber>
    </recommendedName>
</protein>
<dbReference type="Proteomes" id="UP000034581">
    <property type="component" value="Unassembled WGS sequence"/>
</dbReference>
<evidence type="ECO:0000256" key="3">
    <source>
        <dbReference type="ARBA" id="ARBA00012640"/>
    </source>
</evidence>
<evidence type="ECO:0000256" key="7">
    <source>
        <dbReference type="ARBA" id="ARBA00022842"/>
    </source>
</evidence>
<sequence>MKDFSYQSYDCIIFDCDSTICAIEGIDELANLKGKKKEVEFLTQKAMDGELGFEEVFEKRLEIIKPHQEDLKKIGKMYINSLVKDMPKVIETLQYLGKEIYIITGGYEEAVMILAKELKISSSYIYANKLYFDDAGNYLDYERENHLCKNNGKKKLLQKIIQKTQKSAFIGDSMTDYEAKESVTCFIGYGGVARRESVRKKAKIFIESESMVGLLPHIIGKEDYSKLIKSKYFDFYQKGLSLFYQQNIIFNNSFDTIANDCNKLDN</sequence>
<dbReference type="NCBIfam" id="TIGR01488">
    <property type="entry name" value="HAD-SF-IB"/>
    <property type="match status" value="1"/>
</dbReference>
<evidence type="ECO:0000256" key="6">
    <source>
        <dbReference type="ARBA" id="ARBA00022801"/>
    </source>
</evidence>
<evidence type="ECO:0000256" key="9">
    <source>
        <dbReference type="ARBA" id="ARBA00048138"/>
    </source>
</evidence>
<dbReference type="EMBL" id="LBQB01000001">
    <property type="protein sequence ID" value="KKP70362.1"/>
    <property type="molecule type" value="Genomic_DNA"/>
</dbReference>
<dbReference type="PANTHER" id="PTHR43344:SF2">
    <property type="entry name" value="PHOSPHOSERINE PHOSPHATASE"/>
    <property type="match status" value="1"/>
</dbReference>
<proteinExistence type="predicted"/>
<dbReference type="GO" id="GO:0006564">
    <property type="term" value="P:L-serine biosynthetic process"/>
    <property type="evidence" value="ECO:0007669"/>
    <property type="project" value="UniProtKB-KW"/>
</dbReference>
<dbReference type="Pfam" id="PF00702">
    <property type="entry name" value="Hydrolase"/>
    <property type="match status" value="1"/>
</dbReference>
<dbReference type="SUPFAM" id="SSF56784">
    <property type="entry name" value="HAD-like"/>
    <property type="match status" value="1"/>
</dbReference>
<gene>
    <name evidence="11" type="ORF">UR67_C0001G0271</name>
</gene>
<dbReference type="InterPro" id="IPR050582">
    <property type="entry name" value="HAD-like_SerB"/>
</dbReference>
<evidence type="ECO:0000313" key="11">
    <source>
        <dbReference type="EMBL" id="KKP70362.1"/>
    </source>
</evidence>
<dbReference type="PANTHER" id="PTHR43344">
    <property type="entry name" value="PHOSPHOSERINE PHOSPHATASE"/>
    <property type="match status" value="1"/>
</dbReference>
<evidence type="ECO:0000256" key="4">
    <source>
        <dbReference type="ARBA" id="ARBA00022605"/>
    </source>
</evidence>
<comment type="catalytic activity">
    <reaction evidence="10">
        <text>O-phospho-D-serine + H2O = D-serine + phosphate</text>
        <dbReference type="Rhea" id="RHEA:24873"/>
        <dbReference type="ChEBI" id="CHEBI:15377"/>
        <dbReference type="ChEBI" id="CHEBI:35247"/>
        <dbReference type="ChEBI" id="CHEBI:43474"/>
        <dbReference type="ChEBI" id="CHEBI:58680"/>
        <dbReference type="EC" id="3.1.3.3"/>
    </reaction>
</comment>
<evidence type="ECO:0000256" key="10">
    <source>
        <dbReference type="ARBA" id="ARBA00048523"/>
    </source>
</evidence>
<dbReference type="STRING" id="1618350.UR67_C0001G0271"/>
<dbReference type="GO" id="GO:0005737">
    <property type="term" value="C:cytoplasm"/>
    <property type="evidence" value="ECO:0007669"/>
    <property type="project" value="TreeGrafter"/>
</dbReference>
<dbReference type="GO" id="GO:0000287">
    <property type="term" value="F:magnesium ion binding"/>
    <property type="evidence" value="ECO:0007669"/>
    <property type="project" value="TreeGrafter"/>
</dbReference>
<evidence type="ECO:0000256" key="2">
    <source>
        <dbReference type="ARBA" id="ARBA00005135"/>
    </source>
</evidence>
<evidence type="ECO:0000256" key="8">
    <source>
        <dbReference type="ARBA" id="ARBA00023299"/>
    </source>
</evidence>